<reference evidence="5" key="4">
    <citation type="journal article" date="2015" name="G3 (Bethesda)">
        <title>Genome sequences of three phytopathogenic species of the Magnaporthaceae family of fungi.</title>
        <authorList>
            <person name="Okagaki L.H."/>
            <person name="Nunes C.C."/>
            <person name="Sailsbery J."/>
            <person name="Clay B."/>
            <person name="Brown D."/>
            <person name="John T."/>
            <person name="Oh Y."/>
            <person name="Young N."/>
            <person name="Fitzgerald M."/>
            <person name="Haas B.J."/>
            <person name="Zeng Q."/>
            <person name="Young S."/>
            <person name="Adiconis X."/>
            <person name="Fan L."/>
            <person name="Levin J.Z."/>
            <person name="Mitchell T.K."/>
            <person name="Okubara P.A."/>
            <person name="Farman M.L."/>
            <person name="Kohn L.M."/>
            <person name="Birren B."/>
            <person name="Ma L.-J."/>
            <person name="Dean R.A."/>
        </authorList>
    </citation>
    <scope>NUCLEOTIDE SEQUENCE</scope>
    <source>
        <strain evidence="5">ATCC 64411 / 73-15</strain>
    </source>
</reference>
<keyword evidence="1" id="KW-0539">Nucleus</keyword>
<dbReference type="GO" id="GO:0008270">
    <property type="term" value="F:zinc ion binding"/>
    <property type="evidence" value="ECO:0007669"/>
    <property type="project" value="InterPro"/>
</dbReference>
<dbReference type="InterPro" id="IPR001138">
    <property type="entry name" value="Zn2Cys6_DnaBD"/>
</dbReference>
<organism evidence="5 6">
    <name type="scientific">Magnaporthiopsis poae (strain ATCC 64411 / 73-15)</name>
    <name type="common">Kentucky bluegrass fungus</name>
    <name type="synonym">Magnaporthe poae</name>
    <dbReference type="NCBI Taxonomy" id="644358"/>
    <lineage>
        <taxon>Eukaryota</taxon>
        <taxon>Fungi</taxon>
        <taxon>Dikarya</taxon>
        <taxon>Ascomycota</taxon>
        <taxon>Pezizomycotina</taxon>
        <taxon>Sordariomycetes</taxon>
        <taxon>Sordariomycetidae</taxon>
        <taxon>Magnaporthales</taxon>
        <taxon>Magnaporthaceae</taxon>
        <taxon>Magnaporthiopsis</taxon>
    </lineage>
</organism>
<dbReference type="eggNOG" id="ENOG502SIPI">
    <property type="taxonomic scope" value="Eukaryota"/>
</dbReference>
<reference evidence="6" key="2">
    <citation type="submission" date="2010-05" db="EMBL/GenBank/DDBJ databases">
        <title>The genome sequence of Magnaporthe poae strain ATCC 64411.</title>
        <authorList>
            <person name="Ma L.-J."/>
            <person name="Dead R."/>
            <person name="Young S."/>
            <person name="Zeng Q."/>
            <person name="Koehrsen M."/>
            <person name="Alvarado L."/>
            <person name="Berlin A."/>
            <person name="Chapman S.B."/>
            <person name="Chen Z."/>
            <person name="Freedman E."/>
            <person name="Gellesch M."/>
            <person name="Goldberg J."/>
            <person name="Griggs A."/>
            <person name="Gujja S."/>
            <person name="Heilman E.R."/>
            <person name="Heiman D."/>
            <person name="Hepburn T."/>
            <person name="Howarth C."/>
            <person name="Jen D."/>
            <person name="Larson L."/>
            <person name="Mehta T."/>
            <person name="Neiman D."/>
            <person name="Pearson M."/>
            <person name="Roberts A."/>
            <person name="Saif S."/>
            <person name="Shea T."/>
            <person name="Shenoy N."/>
            <person name="Sisk P."/>
            <person name="Stolte C."/>
            <person name="Sykes S."/>
            <person name="Walk T."/>
            <person name="White J."/>
            <person name="Yandava C."/>
            <person name="Haas B."/>
            <person name="Nusbaum C."/>
            <person name="Birren B."/>
        </authorList>
    </citation>
    <scope>NUCLEOTIDE SEQUENCE [LARGE SCALE GENOMIC DNA]</scope>
    <source>
        <strain evidence="6">ATCC 64411 / 73-15</strain>
    </source>
</reference>
<dbReference type="AlphaFoldDB" id="A0A0C4E011"/>
<dbReference type="GO" id="GO:0000981">
    <property type="term" value="F:DNA-binding transcription factor activity, RNA polymerase II-specific"/>
    <property type="evidence" value="ECO:0007669"/>
    <property type="project" value="InterPro"/>
</dbReference>
<dbReference type="EMBL" id="ADBL01001361">
    <property type="status" value="NOT_ANNOTATED_CDS"/>
    <property type="molecule type" value="Genomic_DNA"/>
</dbReference>
<evidence type="ECO:0000256" key="2">
    <source>
        <dbReference type="SAM" id="MobiDB-lite"/>
    </source>
</evidence>
<gene>
    <name evidence="4" type="ORF">MAPG_05676</name>
</gene>
<dbReference type="SUPFAM" id="SSF57701">
    <property type="entry name" value="Zn2/Cys6 DNA-binding domain"/>
    <property type="match status" value="1"/>
</dbReference>
<dbReference type="VEuPathDB" id="FungiDB:MAPG_05676"/>
<dbReference type="Pfam" id="PF00172">
    <property type="entry name" value="Zn_clus"/>
    <property type="match status" value="1"/>
</dbReference>
<proteinExistence type="predicted"/>
<dbReference type="Gene3D" id="4.10.240.10">
    <property type="entry name" value="Zn(2)-C6 fungal-type DNA-binding domain"/>
    <property type="match status" value="1"/>
</dbReference>
<reference evidence="5" key="5">
    <citation type="submission" date="2015-06" db="UniProtKB">
        <authorList>
            <consortium name="EnsemblFungi"/>
        </authorList>
    </citation>
    <scope>IDENTIFICATION</scope>
    <source>
        <strain evidence="5">ATCC 64411</strain>
    </source>
</reference>
<dbReference type="InterPro" id="IPR036864">
    <property type="entry name" value="Zn2-C6_fun-type_DNA-bd_sf"/>
</dbReference>
<name>A0A0C4E011_MAGP6</name>
<protein>
    <recommendedName>
        <fullName evidence="3">Zn(2)-C6 fungal-type domain-containing protein</fullName>
    </recommendedName>
</protein>
<accession>A0A0C4E011</accession>
<dbReference type="PANTHER" id="PTHR37540:SF9">
    <property type="entry name" value="ZN(2)-C6 FUNGAL-TYPE DOMAIN-CONTAINING PROTEIN"/>
    <property type="match status" value="1"/>
</dbReference>
<dbReference type="PROSITE" id="PS50048">
    <property type="entry name" value="ZN2_CY6_FUNGAL_2"/>
    <property type="match status" value="1"/>
</dbReference>
<dbReference type="PROSITE" id="PS00463">
    <property type="entry name" value="ZN2_CY6_FUNGAL_1"/>
    <property type="match status" value="1"/>
</dbReference>
<dbReference type="STRING" id="644358.A0A0C4E011"/>
<dbReference type="SMART" id="SM00066">
    <property type="entry name" value="GAL4"/>
    <property type="match status" value="1"/>
</dbReference>
<evidence type="ECO:0000256" key="1">
    <source>
        <dbReference type="ARBA" id="ARBA00023242"/>
    </source>
</evidence>
<dbReference type="InterPro" id="IPR021858">
    <property type="entry name" value="Fun_TF"/>
</dbReference>
<dbReference type="CDD" id="cd00067">
    <property type="entry name" value="GAL4"/>
    <property type="match status" value="1"/>
</dbReference>
<reference evidence="4" key="3">
    <citation type="submission" date="2011-03" db="EMBL/GenBank/DDBJ databases">
        <title>Annotation of Magnaporthe poae ATCC 64411.</title>
        <authorList>
            <person name="Ma L.-J."/>
            <person name="Dead R."/>
            <person name="Young S.K."/>
            <person name="Zeng Q."/>
            <person name="Gargeya S."/>
            <person name="Fitzgerald M."/>
            <person name="Haas B."/>
            <person name="Abouelleil A."/>
            <person name="Alvarado L."/>
            <person name="Arachchi H.M."/>
            <person name="Berlin A."/>
            <person name="Brown A."/>
            <person name="Chapman S.B."/>
            <person name="Chen Z."/>
            <person name="Dunbar C."/>
            <person name="Freedman E."/>
            <person name="Gearin G."/>
            <person name="Gellesch M."/>
            <person name="Goldberg J."/>
            <person name="Griggs A."/>
            <person name="Gujja S."/>
            <person name="Heiman D."/>
            <person name="Howarth C."/>
            <person name="Larson L."/>
            <person name="Lui A."/>
            <person name="MacDonald P.J.P."/>
            <person name="Mehta T."/>
            <person name="Montmayeur A."/>
            <person name="Murphy C."/>
            <person name="Neiman D."/>
            <person name="Pearson M."/>
            <person name="Priest M."/>
            <person name="Roberts A."/>
            <person name="Saif S."/>
            <person name="Shea T."/>
            <person name="Shenoy N."/>
            <person name="Sisk P."/>
            <person name="Stolte C."/>
            <person name="Sykes S."/>
            <person name="Yandava C."/>
            <person name="Wortman J."/>
            <person name="Nusbaum C."/>
            <person name="Birren B."/>
        </authorList>
    </citation>
    <scope>NUCLEOTIDE SEQUENCE</scope>
    <source>
        <strain evidence="4">ATCC 64411</strain>
    </source>
</reference>
<dbReference type="PANTHER" id="PTHR37540">
    <property type="entry name" value="TRANSCRIPTION FACTOR (ACR-2), PUTATIVE-RELATED-RELATED"/>
    <property type="match status" value="1"/>
</dbReference>
<sequence>MSEAMQIRISRGSRVERTTTSCSECRRRKQRCNQGQPCSNCARRFPQPPCEYTPSAHRRPAGSDPQPAFTLSTIPTGLGGEDDKLENAGVQQRPLLQIGQVASEWIDIDPSVVQSLRERLCSGFDASELVRWTGIDILTQFPGPSTYEALPWMTSPSGAGHSPTNKILCSSKCEVHPHLAKTTTAAAASTMDLRSAAAAAVPDRLLGGNWNLGRTEEIVSWLMTLEMSARLGAPTSQPPSDTAHQDMSLLPVPATKQNADLLRIFVKFISRFKAALDGNPDPDKNQYVKFYVPFAIQTPLLAQVAIYTASCFLAETGHIDKTTSMSHKGRAIRMLNELLRSSQSSTSDEAITAVIQLILDEWYWGETTSDLRAHLRGLREMIRLRGGIRCLGMNGLVGKLAIVADVAIALSFEVAPFLRRGDEFEYREASHVPFRVAYNTPLVSPLVKFADCADALAIDPVTVPILG</sequence>
<reference evidence="4" key="1">
    <citation type="submission" date="2010-05" db="EMBL/GenBank/DDBJ databases">
        <title>The Genome Sequence of Magnaporthe poae strain ATCC 64411.</title>
        <authorList>
            <consortium name="The Broad Institute Genome Sequencing Platform"/>
            <consortium name="Broad Institute Genome Sequencing Center for Infectious Disease"/>
            <person name="Ma L.-J."/>
            <person name="Dead R."/>
            <person name="Young S."/>
            <person name="Zeng Q."/>
            <person name="Koehrsen M."/>
            <person name="Alvarado L."/>
            <person name="Berlin A."/>
            <person name="Chapman S.B."/>
            <person name="Chen Z."/>
            <person name="Freedman E."/>
            <person name="Gellesch M."/>
            <person name="Goldberg J."/>
            <person name="Griggs A."/>
            <person name="Gujja S."/>
            <person name="Heilman E.R."/>
            <person name="Heiman D."/>
            <person name="Hepburn T."/>
            <person name="Howarth C."/>
            <person name="Jen D."/>
            <person name="Larson L."/>
            <person name="Mehta T."/>
            <person name="Neiman D."/>
            <person name="Pearson M."/>
            <person name="Roberts A."/>
            <person name="Saif S."/>
            <person name="Shea T."/>
            <person name="Shenoy N."/>
            <person name="Sisk P."/>
            <person name="Stolte C."/>
            <person name="Sykes S."/>
            <person name="Walk T."/>
            <person name="White J."/>
            <person name="Yandava C."/>
            <person name="Haas B."/>
            <person name="Nusbaum C."/>
            <person name="Birren B."/>
        </authorList>
    </citation>
    <scope>NUCLEOTIDE SEQUENCE</scope>
    <source>
        <strain evidence="4">ATCC 64411</strain>
    </source>
</reference>
<evidence type="ECO:0000259" key="3">
    <source>
        <dbReference type="PROSITE" id="PS50048"/>
    </source>
</evidence>
<evidence type="ECO:0000313" key="6">
    <source>
        <dbReference type="Proteomes" id="UP000011715"/>
    </source>
</evidence>
<dbReference type="OrthoDB" id="415825at2759"/>
<keyword evidence="6" id="KW-1185">Reference proteome</keyword>
<dbReference type="EMBL" id="GL876969">
    <property type="protein sequence ID" value="KLU86664.1"/>
    <property type="molecule type" value="Genomic_DNA"/>
</dbReference>
<evidence type="ECO:0000313" key="4">
    <source>
        <dbReference type="EMBL" id="KLU86664.1"/>
    </source>
</evidence>
<dbReference type="EnsemblFungi" id="MAPG_05676T0">
    <property type="protein sequence ID" value="MAPG_05676T0"/>
    <property type="gene ID" value="MAPG_05676"/>
</dbReference>
<feature type="domain" description="Zn(2)-C6 fungal-type" evidence="3">
    <location>
        <begin position="21"/>
        <end position="52"/>
    </location>
</feature>
<dbReference type="Pfam" id="PF11951">
    <property type="entry name" value="Fungal_trans_2"/>
    <property type="match status" value="1"/>
</dbReference>
<feature type="region of interest" description="Disordered" evidence="2">
    <location>
        <begin position="52"/>
        <end position="85"/>
    </location>
</feature>
<dbReference type="Proteomes" id="UP000011715">
    <property type="component" value="Unassembled WGS sequence"/>
</dbReference>
<evidence type="ECO:0000313" key="5">
    <source>
        <dbReference type="EnsemblFungi" id="MAPG_05676T0"/>
    </source>
</evidence>